<evidence type="ECO:0000313" key="11">
    <source>
        <dbReference type="EMBL" id="KKW05907.1"/>
    </source>
</evidence>
<keyword evidence="6" id="KW-0267">Excision nuclease</keyword>
<feature type="domain" description="Helicase ATP-binding" evidence="9">
    <location>
        <begin position="24"/>
        <end position="157"/>
    </location>
</feature>
<dbReference type="PROSITE" id="PS51194">
    <property type="entry name" value="HELICASE_CTER"/>
    <property type="match status" value="1"/>
</dbReference>
<keyword evidence="7" id="KW-0234">DNA repair</keyword>
<evidence type="ECO:0000259" key="9">
    <source>
        <dbReference type="PROSITE" id="PS51192"/>
    </source>
</evidence>
<gene>
    <name evidence="11" type="ORF">UY40_C0006G0001</name>
</gene>
<dbReference type="InterPro" id="IPR001650">
    <property type="entry name" value="Helicase_C-like"/>
</dbReference>
<dbReference type="GO" id="GO:0006289">
    <property type="term" value="P:nucleotide-excision repair"/>
    <property type="evidence" value="ECO:0007669"/>
    <property type="project" value="InterPro"/>
</dbReference>
<name>A0A0G1XTI6_9BACT</name>
<dbReference type="PROSITE" id="PS51192">
    <property type="entry name" value="HELICASE_ATP_BIND_1"/>
    <property type="match status" value="1"/>
</dbReference>
<dbReference type="InterPro" id="IPR004807">
    <property type="entry name" value="UvrB"/>
</dbReference>
<dbReference type="PANTHER" id="PTHR24029:SF0">
    <property type="entry name" value="UVRABC SYSTEM PROTEIN B"/>
    <property type="match status" value="1"/>
</dbReference>
<dbReference type="GO" id="GO:0004518">
    <property type="term" value="F:nuclease activity"/>
    <property type="evidence" value="ECO:0007669"/>
    <property type="project" value="UniProtKB-KW"/>
</dbReference>
<dbReference type="Proteomes" id="UP000034119">
    <property type="component" value="Unassembled WGS sequence"/>
</dbReference>
<dbReference type="CDD" id="cd17916">
    <property type="entry name" value="DEXHc_UvrB"/>
    <property type="match status" value="1"/>
</dbReference>
<evidence type="ECO:0000256" key="8">
    <source>
        <dbReference type="SAM" id="Coils"/>
    </source>
</evidence>
<dbReference type="InterPro" id="IPR027417">
    <property type="entry name" value="P-loop_NTPase"/>
</dbReference>
<dbReference type="SMART" id="SM00487">
    <property type="entry name" value="DEXDc"/>
    <property type="match status" value="1"/>
</dbReference>
<evidence type="ECO:0000256" key="4">
    <source>
        <dbReference type="ARBA" id="ARBA00022769"/>
    </source>
</evidence>
<evidence type="ECO:0000256" key="1">
    <source>
        <dbReference type="ARBA" id="ARBA00022490"/>
    </source>
</evidence>
<dbReference type="InterPro" id="IPR041471">
    <property type="entry name" value="UvrB_inter"/>
</dbReference>
<organism evidence="11 12">
    <name type="scientific">candidate division CPR1 bacterium GW2011_GWC1_49_13</name>
    <dbReference type="NCBI Taxonomy" id="1618342"/>
    <lineage>
        <taxon>Bacteria</taxon>
        <taxon>candidate division CPR1</taxon>
    </lineage>
</organism>
<keyword evidence="2" id="KW-0547">Nucleotide-binding</keyword>
<evidence type="ECO:0000256" key="3">
    <source>
        <dbReference type="ARBA" id="ARBA00022763"/>
    </source>
</evidence>
<protein>
    <submittedName>
        <fullName evidence="11">Excinuclease ABC subunit B</fullName>
    </submittedName>
</protein>
<feature type="domain" description="Helicase C-terminal" evidence="10">
    <location>
        <begin position="435"/>
        <end position="544"/>
    </location>
</feature>
<dbReference type="AlphaFoldDB" id="A0A0G1XTI6"/>
<keyword evidence="1" id="KW-0963">Cytoplasm</keyword>
<evidence type="ECO:0000259" key="10">
    <source>
        <dbReference type="PROSITE" id="PS51194"/>
    </source>
</evidence>
<feature type="coiled-coil region" evidence="8">
    <location>
        <begin position="257"/>
        <end position="284"/>
    </location>
</feature>
<reference evidence="11 12" key="1">
    <citation type="journal article" date="2015" name="Nature">
        <title>rRNA introns, odd ribosomes, and small enigmatic genomes across a large radiation of phyla.</title>
        <authorList>
            <person name="Brown C.T."/>
            <person name="Hug L.A."/>
            <person name="Thomas B.C."/>
            <person name="Sharon I."/>
            <person name="Castelle C.J."/>
            <person name="Singh A."/>
            <person name="Wilkins M.J."/>
            <person name="Williams K.H."/>
            <person name="Banfield J.F."/>
        </authorList>
    </citation>
    <scope>NUCLEOTIDE SEQUENCE [LARGE SCALE GENOMIC DNA]</scope>
</reference>
<dbReference type="Gene3D" id="3.40.50.300">
    <property type="entry name" value="P-loop containing nucleotide triphosphate hydrolases"/>
    <property type="match status" value="3"/>
</dbReference>
<dbReference type="InterPro" id="IPR006935">
    <property type="entry name" value="Helicase/UvrB_N"/>
</dbReference>
<keyword evidence="5" id="KW-0067">ATP-binding</keyword>
<dbReference type="Pfam" id="PF00271">
    <property type="entry name" value="Helicase_C"/>
    <property type="match status" value="1"/>
</dbReference>
<dbReference type="Pfam" id="PF04851">
    <property type="entry name" value="ResIII"/>
    <property type="match status" value="1"/>
</dbReference>
<dbReference type="Pfam" id="PF17757">
    <property type="entry name" value="UvrB_inter"/>
    <property type="match status" value="1"/>
</dbReference>
<feature type="non-terminal residue" evidence="11">
    <location>
        <position position="544"/>
    </location>
</feature>
<dbReference type="EMBL" id="LCPW01000006">
    <property type="protein sequence ID" value="KKW05907.1"/>
    <property type="molecule type" value="Genomic_DNA"/>
</dbReference>
<sequence length="544" mass="61986">MKFKLQAKFKPTGDQPQAIEKLTKGIKTGFKDQVLLGVTGSGKTFSVANVIQNLQVPTLIISHNKTLAGQLYQEMREFFPQNAVSYFVSYYDYYQPEAYIPQTDTYIEKEADINALIEKLRLQTTANIMTRKDVVVVASVSCIYNIGSPLEWGRFVLDLKVGDRTNWKELATRLVELQYERNEFEFSRGTFRVRGEAVDVYPAYEDVAYRLEIKDGEIKEIGTFNPVSGQKIKKSSPLTQLLLYPAKQYLTSPQAFSAAELQIRADLEREVKALQKDGKNTEAERLSRRVTYDLEMIKEMGYVSGIENYSRYFDGRKPGDPPHTLLNYFKEAYGNNFLVVIDESHITVPQIRGMYNGDKSRKGTLVDFGFRLKAAMDNRPLKFEEFYSQVPHTIYTSATPDEWEIEKSQKAVAEQLVRPTGIVDPAIEVRPAKNEVEDLILEIEKHAKRKERVLVTTLTKRTAEDLSDYLKEKNIKASYLHSDVATLERSDVLDNLRKGDFDVLIGVNLLREGLDLPEVTLVAILDADKEGFLRSKTSLIQTMG</sequence>
<dbReference type="GO" id="GO:0005524">
    <property type="term" value="F:ATP binding"/>
    <property type="evidence" value="ECO:0007669"/>
    <property type="project" value="UniProtKB-KW"/>
</dbReference>
<dbReference type="NCBIfam" id="TIGR00631">
    <property type="entry name" value="uvrb"/>
    <property type="match status" value="1"/>
</dbReference>
<dbReference type="SMART" id="SM00490">
    <property type="entry name" value="HELICc"/>
    <property type="match status" value="1"/>
</dbReference>
<dbReference type="NCBIfam" id="NF003673">
    <property type="entry name" value="PRK05298.1"/>
    <property type="match status" value="1"/>
</dbReference>
<evidence type="ECO:0000313" key="12">
    <source>
        <dbReference type="Proteomes" id="UP000034119"/>
    </source>
</evidence>
<dbReference type="GO" id="GO:0003677">
    <property type="term" value="F:DNA binding"/>
    <property type="evidence" value="ECO:0007669"/>
    <property type="project" value="InterPro"/>
</dbReference>
<dbReference type="SUPFAM" id="SSF52540">
    <property type="entry name" value="P-loop containing nucleoside triphosphate hydrolases"/>
    <property type="match status" value="2"/>
</dbReference>
<evidence type="ECO:0000256" key="5">
    <source>
        <dbReference type="ARBA" id="ARBA00022840"/>
    </source>
</evidence>
<dbReference type="GO" id="GO:0009380">
    <property type="term" value="C:excinuclease repair complex"/>
    <property type="evidence" value="ECO:0007669"/>
    <property type="project" value="InterPro"/>
</dbReference>
<dbReference type="InterPro" id="IPR014001">
    <property type="entry name" value="Helicase_ATP-bd"/>
</dbReference>
<dbReference type="STRING" id="1618342.UY40_C0006G0001"/>
<keyword evidence="3" id="KW-0227">DNA damage</keyword>
<evidence type="ECO:0000256" key="2">
    <source>
        <dbReference type="ARBA" id="ARBA00022741"/>
    </source>
</evidence>
<dbReference type="GO" id="GO:0016887">
    <property type="term" value="F:ATP hydrolysis activity"/>
    <property type="evidence" value="ECO:0007669"/>
    <property type="project" value="InterPro"/>
</dbReference>
<keyword evidence="8" id="KW-0175">Coiled coil</keyword>
<keyword evidence="4" id="KW-0228">DNA excision</keyword>
<comment type="caution">
    <text evidence="11">The sequence shown here is derived from an EMBL/GenBank/DDBJ whole genome shotgun (WGS) entry which is preliminary data.</text>
</comment>
<evidence type="ECO:0000256" key="6">
    <source>
        <dbReference type="ARBA" id="ARBA00022881"/>
    </source>
</evidence>
<accession>A0A0G1XTI6</accession>
<proteinExistence type="predicted"/>
<dbReference type="PANTHER" id="PTHR24029">
    <property type="entry name" value="UVRABC SYSTEM PROTEIN B"/>
    <property type="match status" value="1"/>
</dbReference>
<evidence type="ECO:0000256" key="7">
    <source>
        <dbReference type="ARBA" id="ARBA00023204"/>
    </source>
</evidence>